<dbReference type="Proteomes" id="UP000198635">
    <property type="component" value="Unassembled WGS sequence"/>
</dbReference>
<organism evidence="7 8">
    <name type="scientific">Desulfomicrobium apsheronum</name>
    <dbReference type="NCBI Taxonomy" id="52560"/>
    <lineage>
        <taxon>Bacteria</taxon>
        <taxon>Pseudomonadati</taxon>
        <taxon>Thermodesulfobacteriota</taxon>
        <taxon>Desulfovibrionia</taxon>
        <taxon>Desulfovibrionales</taxon>
        <taxon>Desulfomicrobiaceae</taxon>
        <taxon>Desulfomicrobium</taxon>
    </lineage>
</organism>
<feature type="transmembrane region" description="Helical" evidence="5">
    <location>
        <begin position="193"/>
        <end position="209"/>
    </location>
</feature>
<keyword evidence="8" id="KW-1185">Reference proteome</keyword>
<keyword evidence="4 5" id="KW-0472">Membrane</keyword>
<dbReference type="EMBL" id="FORX01000002">
    <property type="protein sequence ID" value="SFJ25032.1"/>
    <property type="molecule type" value="Genomic_DNA"/>
</dbReference>
<protein>
    <submittedName>
        <fullName evidence="7">O-antigen ligase</fullName>
    </submittedName>
</protein>
<dbReference type="PANTHER" id="PTHR37422:SF13">
    <property type="entry name" value="LIPOPOLYSACCHARIDE BIOSYNTHESIS PROTEIN PA4999-RELATED"/>
    <property type="match status" value="1"/>
</dbReference>
<evidence type="ECO:0000313" key="8">
    <source>
        <dbReference type="Proteomes" id="UP000198635"/>
    </source>
</evidence>
<sequence>MPVLAAGLLILVFVGRVQELFPVLAPLRLGLVALVMNALILLATLDLADLRFKMRILPQPRLLFVILVLALLTVPFSVWPGGSWNFISNSYLNNIFAFFVLLLVMKDERDIRGIVFAGLLSVFLLGTLGMLGHAGGRLQISSTYDPNDIAYLMNCFIPLAFYLSRSGGKFRMVCCYLMMALMIVVVISTASRGGFVSLASIFVVILLKERQKKLKILLLSIFVVFTALSFAGPEYWQRMGTIVDESDYNYQAGGGRIELWKRGLGMIIDNPLIGAGMGQYQVAEGLLHKGQGGWKWSTAHNSYLQIGVELGLPGLIVYLMMLAKSIVVARKLQITPSPFERSPFLLATVSGLEVGFYAYCISSIFLSQAYSSVLFYFLALITALCALSFRMQAPVNREIVADKSRPKLSLRKPYA</sequence>
<dbReference type="InterPro" id="IPR051533">
    <property type="entry name" value="WaaL-like"/>
</dbReference>
<feature type="transmembrane region" description="Helical" evidence="5">
    <location>
        <begin position="29"/>
        <end position="50"/>
    </location>
</feature>
<dbReference type="AlphaFoldDB" id="A0A1I3PUI8"/>
<feature type="transmembrane region" description="Helical" evidence="5">
    <location>
        <begin position="216"/>
        <end position="236"/>
    </location>
</feature>
<feature type="transmembrane region" description="Helical" evidence="5">
    <location>
        <begin position="344"/>
        <end position="367"/>
    </location>
</feature>
<evidence type="ECO:0000259" key="6">
    <source>
        <dbReference type="Pfam" id="PF04932"/>
    </source>
</evidence>
<comment type="subcellular location">
    <subcellularLocation>
        <location evidence="1">Membrane</location>
        <topology evidence="1">Multi-pass membrane protein</topology>
    </subcellularLocation>
</comment>
<evidence type="ECO:0000256" key="1">
    <source>
        <dbReference type="ARBA" id="ARBA00004141"/>
    </source>
</evidence>
<keyword evidence="2 5" id="KW-0812">Transmembrane</keyword>
<proteinExistence type="predicted"/>
<evidence type="ECO:0000313" key="7">
    <source>
        <dbReference type="EMBL" id="SFJ25032.1"/>
    </source>
</evidence>
<reference evidence="8" key="1">
    <citation type="submission" date="2016-10" db="EMBL/GenBank/DDBJ databases">
        <authorList>
            <person name="Varghese N."/>
            <person name="Submissions S."/>
        </authorList>
    </citation>
    <scope>NUCLEOTIDE SEQUENCE [LARGE SCALE GENOMIC DNA]</scope>
    <source>
        <strain evidence="8">DSM 5918</strain>
    </source>
</reference>
<accession>A0A1I3PUI8</accession>
<keyword evidence="3 5" id="KW-1133">Transmembrane helix</keyword>
<feature type="transmembrane region" description="Helical" evidence="5">
    <location>
        <begin position="303"/>
        <end position="323"/>
    </location>
</feature>
<feature type="transmembrane region" description="Helical" evidence="5">
    <location>
        <begin position="146"/>
        <end position="163"/>
    </location>
</feature>
<dbReference type="GO" id="GO:0016020">
    <property type="term" value="C:membrane"/>
    <property type="evidence" value="ECO:0007669"/>
    <property type="project" value="UniProtKB-SubCell"/>
</dbReference>
<evidence type="ECO:0000256" key="3">
    <source>
        <dbReference type="ARBA" id="ARBA00022989"/>
    </source>
</evidence>
<dbReference type="InterPro" id="IPR007016">
    <property type="entry name" value="O-antigen_ligase-rel_domated"/>
</dbReference>
<evidence type="ECO:0000256" key="4">
    <source>
        <dbReference type="ARBA" id="ARBA00023136"/>
    </source>
</evidence>
<dbReference type="GO" id="GO:0016874">
    <property type="term" value="F:ligase activity"/>
    <property type="evidence" value="ECO:0007669"/>
    <property type="project" value="UniProtKB-KW"/>
</dbReference>
<evidence type="ECO:0000256" key="5">
    <source>
        <dbReference type="SAM" id="Phobius"/>
    </source>
</evidence>
<gene>
    <name evidence="7" type="ORF">SAMN04488082_102116</name>
</gene>
<name>A0A1I3PUI8_9BACT</name>
<feature type="transmembrane region" description="Helical" evidence="5">
    <location>
        <begin position="86"/>
        <end position="105"/>
    </location>
</feature>
<evidence type="ECO:0000256" key="2">
    <source>
        <dbReference type="ARBA" id="ARBA00022692"/>
    </source>
</evidence>
<feature type="domain" description="O-antigen ligase-related" evidence="6">
    <location>
        <begin position="178"/>
        <end position="319"/>
    </location>
</feature>
<dbReference type="RefSeq" id="WP_177192987.1">
    <property type="nucleotide sequence ID" value="NZ_FORX01000002.1"/>
</dbReference>
<feature type="transmembrane region" description="Helical" evidence="5">
    <location>
        <begin position="62"/>
        <end position="80"/>
    </location>
</feature>
<feature type="transmembrane region" description="Helical" evidence="5">
    <location>
        <begin position="373"/>
        <end position="389"/>
    </location>
</feature>
<dbReference type="Pfam" id="PF04932">
    <property type="entry name" value="Wzy_C"/>
    <property type="match status" value="1"/>
</dbReference>
<dbReference type="PANTHER" id="PTHR37422">
    <property type="entry name" value="TEICHURONIC ACID BIOSYNTHESIS PROTEIN TUAE"/>
    <property type="match status" value="1"/>
</dbReference>
<feature type="transmembrane region" description="Helical" evidence="5">
    <location>
        <begin position="114"/>
        <end position="134"/>
    </location>
</feature>
<dbReference type="STRING" id="52560.SAMN04488082_102116"/>
<keyword evidence="7" id="KW-0436">Ligase</keyword>